<feature type="transmembrane region" description="Helical" evidence="2">
    <location>
        <begin position="63"/>
        <end position="83"/>
    </location>
</feature>
<accession>A0AAV2HWU3</accession>
<sequence length="241" mass="26273">MSHSEKKVHEEFTQEMKAFDSSRDVPLYMGMSISILAASAAIAATIASYTVGFLETYRRDVSAIWMACLPFLFPVITGIAVGYRRQMSSIGVHVCLLMATLLAGGASYGYSIENVFINRDNCTVISVTRGDCHKVALVYSYVVAGGVAIGFSVLGLLVSTLACSSAVKRRRVKDRVQQRDELTKAELDANSRCQNVMRSAMAKQATTQQGNPRQARPCRDQNIGGTANAVVTHTHFTDTYL</sequence>
<evidence type="ECO:0000313" key="3">
    <source>
        <dbReference type="EMBL" id="CAL1537987.1"/>
    </source>
</evidence>
<keyword evidence="2" id="KW-0472">Membrane</keyword>
<keyword evidence="2" id="KW-0812">Transmembrane</keyword>
<dbReference type="EMBL" id="CAXITT010000280">
    <property type="protein sequence ID" value="CAL1537987.1"/>
    <property type="molecule type" value="Genomic_DNA"/>
</dbReference>
<evidence type="ECO:0008006" key="5">
    <source>
        <dbReference type="Google" id="ProtNLM"/>
    </source>
</evidence>
<evidence type="ECO:0000256" key="1">
    <source>
        <dbReference type="SAM" id="MobiDB-lite"/>
    </source>
</evidence>
<proteinExistence type="predicted"/>
<comment type="caution">
    <text evidence="3">The sequence shown here is derived from an EMBL/GenBank/DDBJ whole genome shotgun (WGS) entry which is preliminary data.</text>
</comment>
<reference evidence="3 4" key="1">
    <citation type="submission" date="2024-04" db="EMBL/GenBank/DDBJ databases">
        <authorList>
            <consortium name="Genoscope - CEA"/>
            <person name="William W."/>
        </authorList>
    </citation>
    <scope>NUCLEOTIDE SEQUENCE [LARGE SCALE GENOMIC DNA]</scope>
</reference>
<keyword evidence="2" id="KW-1133">Transmembrane helix</keyword>
<feature type="region of interest" description="Disordered" evidence="1">
    <location>
        <begin position="201"/>
        <end position="223"/>
    </location>
</feature>
<feature type="transmembrane region" description="Helical" evidence="2">
    <location>
        <begin position="90"/>
        <end position="110"/>
    </location>
</feature>
<feature type="transmembrane region" description="Helical" evidence="2">
    <location>
        <begin position="138"/>
        <end position="163"/>
    </location>
</feature>
<gene>
    <name evidence="3" type="ORF">GSLYS_00011808001</name>
</gene>
<dbReference type="Proteomes" id="UP001497497">
    <property type="component" value="Unassembled WGS sequence"/>
</dbReference>
<evidence type="ECO:0000256" key="2">
    <source>
        <dbReference type="SAM" id="Phobius"/>
    </source>
</evidence>
<name>A0AAV2HWU3_LYMST</name>
<feature type="transmembrane region" description="Helical" evidence="2">
    <location>
        <begin position="25"/>
        <end position="51"/>
    </location>
</feature>
<organism evidence="3 4">
    <name type="scientific">Lymnaea stagnalis</name>
    <name type="common">Great pond snail</name>
    <name type="synonym">Helix stagnalis</name>
    <dbReference type="NCBI Taxonomy" id="6523"/>
    <lineage>
        <taxon>Eukaryota</taxon>
        <taxon>Metazoa</taxon>
        <taxon>Spiralia</taxon>
        <taxon>Lophotrochozoa</taxon>
        <taxon>Mollusca</taxon>
        <taxon>Gastropoda</taxon>
        <taxon>Heterobranchia</taxon>
        <taxon>Euthyneura</taxon>
        <taxon>Panpulmonata</taxon>
        <taxon>Hygrophila</taxon>
        <taxon>Lymnaeoidea</taxon>
        <taxon>Lymnaeidae</taxon>
        <taxon>Lymnaea</taxon>
    </lineage>
</organism>
<protein>
    <recommendedName>
        <fullName evidence="5">Transmembrane protein</fullName>
    </recommendedName>
</protein>
<dbReference type="AlphaFoldDB" id="A0AAV2HWU3"/>
<evidence type="ECO:0000313" key="4">
    <source>
        <dbReference type="Proteomes" id="UP001497497"/>
    </source>
</evidence>
<keyword evidence="4" id="KW-1185">Reference proteome</keyword>